<comment type="caution">
    <text evidence="1">The sequence shown here is derived from an EMBL/GenBank/DDBJ whole genome shotgun (WGS) entry which is preliminary data.</text>
</comment>
<evidence type="ECO:0000313" key="1">
    <source>
        <dbReference type="EMBL" id="MEX6689246.1"/>
    </source>
</evidence>
<dbReference type="RefSeq" id="WP_369330652.1">
    <property type="nucleotide sequence ID" value="NZ_JAULBC010000005.1"/>
</dbReference>
<reference evidence="1 2" key="1">
    <citation type="submission" date="2023-07" db="EMBL/GenBank/DDBJ databases">
        <authorList>
            <person name="Lian W.-H."/>
        </authorList>
    </citation>
    <scope>NUCLEOTIDE SEQUENCE [LARGE SCALE GENOMIC DNA]</scope>
    <source>
        <strain evidence="1 2">SYSU DXS3180</strain>
    </source>
</reference>
<dbReference type="Proteomes" id="UP001560573">
    <property type="component" value="Unassembled WGS sequence"/>
</dbReference>
<evidence type="ECO:0000313" key="2">
    <source>
        <dbReference type="Proteomes" id="UP001560573"/>
    </source>
</evidence>
<name>A0ABV3ZH77_9BACT</name>
<organism evidence="1 2">
    <name type="scientific">Danxiaibacter flavus</name>
    <dbReference type="NCBI Taxonomy" id="3049108"/>
    <lineage>
        <taxon>Bacteria</taxon>
        <taxon>Pseudomonadati</taxon>
        <taxon>Bacteroidota</taxon>
        <taxon>Chitinophagia</taxon>
        <taxon>Chitinophagales</taxon>
        <taxon>Chitinophagaceae</taxon>
        <taxon>Danxiaibacter</taxon>
    </lineage>
</organism>
<keyword evidence="2" id="KW-1185">Reference proteome</keyword>
<protein>
    <recommendedName>
        <fullName evidence="3">XRE family transcriptional regulator</fullName>
    </recommendedName>
</protein>
<gene>
    <name evidence="1" type="ORF">QTN47_17180</name>
</gene>
<accession>A0ABV3ZH77</accession>
<evidence type="ECO:0008006" key="3">
    <source>
        <dbReference type="Google" id="ProtNLM"/>
    </source>
</evidence>
<dbReference type="EMBL" id="JAULBC010000005">
    <property type="protein sequence ID" value="MEX6689246.1"/>
    <property type="molecule type" value="Genomic_DNA"/>
</dbReference>
<sequence length="79" mass="8737">MAKQRISDKACEAILMDNELGLAVCEELGVRFSALPSYLIRRSPSLTYFNVVQVIADKTGMSFGEILENKVEKTNVVNA</sequence>
<proteinExistence type="predicted"/>